<dbReference type="Proteomes" id="UP000053201">
    <property type="component" value="Unassembled WGS sequence"/>
</dbReference>
<feature type="region of interest" description="Disordered" evidence="5">
    <location>
        <begin position="321"/>
        <end position="415"/>
    </location>
</feature>
<evidence type="ECO:0000313" key="7">
    <source>
        <dbReference type="EMBL" id="KNC97091.1"/>
    </source>
</evidence>
<dbReference type="FunCoup" id="A0A0L0H841">
    <property type="interactions" value="79"/>
</dbReference>
<reference evidence="7 8" key="1">
    <citation type="submission" date="2009-08" db="EMBL/GenBank/DDBJ databases">
        <title>The Genome Sequence of Spizellomyces punctatus strain DAOM BR117.</title>
        <authorList>
            <consortium name="The Broad Institute Genome Sequencing Platform"/>
            <person name="Russ C."/>
            <person name="Cuomo C."/>
            <person name="Shea T."/>
            <person name="Young S.K."/>
            <person name="Zeng Q."/>
            <person name="Koehrsen M."/>
            <person name="Haas B."/>
            <person name="Borodovsky M."/>
            <person name="Guigo R."/>
            <person name="Alvarado L."/>
            <person name="Berlin A."/>
            <person name="Bochicchio J."/>
            <person name="Borenstein D."/>
            <person name="Chapman S."/>
            <person name="Chen Z."/>
            <person name="Engels R."/>
            <person name="Freedman E."/>
            <person name="Gellesch M."/>
            <person name="Goldberg J."/>
            <person name="Griggs A."/>
            <person name="Gujja S."/>
            <person name="Heiman D."/>
            <person name="Hepburn T."/>
            <person name="Howarth C."/>
            <person name="Jen D."/>
            <person name="Larson L."/>
            <person name="Lewis B."/>
            <person name="Mehta T."/>
            <person name="Park D."/>
            <person name="Pearson M."/>
            <person name="Roberts A."/>
            <person name="Saif S."/>
            <person name="Shenoy N."/>
            <person name="Sisk P."/>
            <person name="Stolte C."/>
            <person name="Sykes S."/>
            <person name="Thomson T."/>
            <person name="Walk T."/>
            <person name="White J."/>
            <person name="Yandava C."/>
            <person name="Burger G."/>
            <person name="Gray M.W."/>
            <person name="Holland P.W.H."/>
            <person name="King N."/>
            <person name="Lang F.B.F."/>
            <person name="Roger A.J."/>
            <person name="Ruiz-Trillo I."/>
            <person name="Lander E."/>
            <person name="Nusbaum C."/>
        </authorList>
    </citation>
    <scope>NUCLEOTIDE SEQUENCE [LARGE SCALE GENOMIC DNA]</scope>
    <source>
        <strain evidence="7 8">DAOM BR117</strain>
    </source>
</reference>
<dbReference type="OrthoDB" id="408954at2759"/>
<dbReference type="GO" id="GO:0016020">
    <property type="term" value="C:membrane"/>
    <property type="evidence" value="ECO:0007669"/>
    <property type="project" value="UniProtKB-SubCell"/>
</dbReference>
<keyword evidence="8" id="KW-1185">Reference proteome</keyword>
<keyword evidence="3" id="KW-1133">Transmembrane helix</keyword>
<proteinExistence type="predicted"/>
<dbReference type="GO" id="GO:0005506">
    <property type="term" value="F:iron ion binding"/>
    <property type="evidence" value="ECO:0007669"/>
    <property type="project" value="InterPro"/>
</dbReference>
<evidence type="ECO:0000256" key="2">
    <source>
        <dbReference type="ARBA" id="ARBA00022692"/>
    </source>
</evidence>
<keyword evidence="4" id="KW-0472">Membrane</keyword>
<dbReference type="AlphaFoldDB" id="A0A0L0H841"/>
<dbReference type="eggNOG" id="KOG0874">
    <property type="taxonomic scope" value="Eukaryota"/>
</dbReference>
<dbReference type="RefSeq" id="XP_016605131.1">
    <property type="nucleotide sequence ID" value="XM_016755652.1"/>
</dbReference>
<evidence type="ECO:0000256" key="4">
    <source>
        <dbReference type="ARBA" id="ARBA00023136"/>
    </source>
</evidence>
<sequence length="433" mass="48501">MAPSDDFDLFTHVPIGLVTLWTNWMNGLTSTLSAYTNVPASATFFHSSLTAMSRIASTYLPESMVSTLSSLPHLETSELCMIFVPVACYWIYSTLLYVLSWLQITSVELHRIPTDQKMRPPNRITVRHVIQKVAIQHIIQCIVAYALAVGTRPADMATRPIEHPLLLVAKICVAAVLLDSYQYWMHRWMHTNRFLYRHFHSVHHELTVLYAYGALYNHPLEGFIMDTVGSGVPSLILDMHPWTSTIFFSLATLKTVDDHCGYALPWDPFQRFFRNNAVYHDIHHWGKGRMYNFSQPFFTFWDVWMGTDYEIEMKKKARAKALATPETSTSPRAIKTSTSVKLSVSANAPKRVTVSKPQLSSGLRGDSGQSVHPPSPSNSSSDWSIADSALGSSCEESDASSGASAGMESDADEGVCVRVRFAPDRRREGVCGR</sequence>
<evidence type="ECO:0000256" key="3">
    <source>
        <dbReference type="ARBA" id="ARBA00022989"/>
    </source>
</evidence>
<evidence type="ECO:0000313" key="8">
    <source>
        <dbReference type="Proteomes" id="UP000053201"/>
    </source>
</evidence>
<dbReference type="InterPro" id="IPR050307">
    <property type="entry name" value="Sterol_Desaturase_Related"/>
</dbReference>
<dbReference type="InterPro" id="IPR006694">
    <property type="entry name" value="Fatty_acid_hydroxylase"/>
</dbReference>
<evidence type="ECO:0000259" key="6">
    <source>
        <dbReference type="Pfam" id="PF04116"/>
    </source>
</evidence>
<comment type="subcellular location">
    <subcellularLocation>
        <location evidence="1">Membrane</location>
    </subcellularLocation>
</comment>
<dbReference type="Pfam" id="PF04116">
    <property type="entry name" value="FA_hydroxylase"/>
    <property type="match status" value="1"/>
</dbReference>
<dbReference type="STRING" id="645134.A0A0L0H841"/>
<dbReference type="VEuPathDB" id="FungiDB:SPPG_07485"/>
<evidence type="ECO:0000256" key="1">
    <source>
        <dbReference type="ARBA" id="ARBA00004370"/>
    </source>
</evidence>
<dbReference type="GO" id="GO:0016491">
    <property type="term" value="F:oxidoreductase activity"/>
    <property type="evidence" value="ECO:0007669"/>
    <property type="project" value="InterPro"/>
</dbReference>
<keyword evidence="2" id="KW-0812">Transmembrane</keyword>
<dbReference type="PANTHER" id="PTHR11863">
    <property type="entry name" value="STEROL DESATURASE"/>
    <property type="match status" value="1"/>
</dbReference>
<organism evidence="7 8">
    <name type="scientific">Spizellomyces punctatus (strain DAOM BR117)</name>
    <dbReference type="NCBI Taxonomy" id="645134"/>
    <lineage>
        <taxon>Eukaryota</taxon>
        <taxon>Fungi</taxon>
        <taxon>Fungi incertae sedis</taxon>
        <taxon>Chytridiomycota</taxon>
        <taxon>Chytridiomycota incertae sedis</taxon>
        <taxon>Chytridiomycetes</taxon>
        <taxon>Spizellomycetales</taxon>
        <taxon>Spizellomycetaceae</taxon>
        <taxon>Spizellomyces</taxon>
    </lineage>
</organism>
<name>A0A0L0H841_SPIPD</name>
<dbReference type="GeneID" id="27690699"/>
<feature type="compositionally biased region" description="Polar residues" evidence="5">
    <location>
        <begin position="325"/>
        <end position="346"/>
    </location>
</feature>
<protein>
    <recommendedName>
        <fullName evidence="6">Fatty acid hydroxylase domain-containing protein</fullName>
    </recommendedName>
</protein>
<dbReference type="GO" id="GO:0008610">
    <property type="term" value="P:lipid biosynthetic process"/>
    <property type="evidence" value="ECO:0007669"/>
    <property type="project" value="InterPro"/>
</dbReference>
<feature type="compositionally biased region" description="Low complexity" evidence="5">
    <location>
        <begin position="377"/>
        <end position="408"/>
    </location>
</feature>
<feature type="domain" description="Fatty acid hydroxylase" evidence="6">
    <location>
        <begin position="172"/>
        <end position="307"/>
    </location>
</feature>
<evidence type="ECO:0000256" key="5">
    <source>
        <dbReference type="SAM" id="MobiDB-lite"/>
    </source>
</evidence>
<accession>A0A0L0H841</accession>
<dbReference type="InParanoid" id="A0A0L0H841"/>
<gene>
    <name evidence="7" type="ORF">SPPG_07485</name>
</gene>
<dbReference type="OMA" id="FFIFWDR"/>
<dbReference type="EMBL" id="KQ257465">
    <property type="protein sequence ID" value="KNC97091.1"/>
    <property type="molecule type" value="Genomic_DNA"/>
</dbReference>